<keyword evidence="3 4" id="KW-0408">Iron</keyword>
<dbReference type="GO" id="GO:0046872">
    <property type="term" value="F:metal ion binding"/>
    <property type="evidence" value="ECO:0007669"/>
    <property type="project" value="UniProtKB-UniRule"/>
</dbReference>
<dbReference type="Gene3D" id="3.10.120.10">
    <property type="entry name" value="Cytochrome b5-like heme/steroid binding domain"/>
    <property type="match status" value="1"/>
</dbReference>
<dbReference type="GO" id="GO:0005783">
    <property type="term" value="C:endoplasmic reticulum"/>
    <property type="evidence" value="ECO:0007669"/>
    <property type="project" value="TreeGrafter"/>
</dbReference>
<dbReference type="GO" id="GO:0006801">
    <property type="term" value="P:superoxide metabolic process"/>
    <property type="evidence" value="ECO:0007669"/>
    <property type="project" value="TreeGrafter"/>
</dbReference>
<reference evidence="6" key="2">
    <citation type="submission" date="2025-09" db="UniProtKB">
        <authorList>
            <consortium name="Ensembl"/>
        </authorList>
    </citation>
    <scope>IDENTIFICATION</scope>
</reference>
<dbReference type="Proteomes" id="UP000261380">
    <property type="component" value="Unplaced"/>
</dbReference>
<protein>
    <recommendedName>
        <fullName evidence="5">Cytochrome b5 heme-binding domain-containing protein</fullName>
    </recommendedName>
</protein>
<dbReference type="PANTHER" id="PTHR46237:SF1">
    <property type="entry name" value="CYTOCHROME B5 REDUCTASE 4"/>
    <property type="match status" value="1"/>
</dbReference>
<feature type="domain" description="Cytochrome b5 heme-binding" evidence="5">
    <location>
        <begin position="20"/>
        <end position="106"/>
    </location>
</feature>
<dbReference type="GO" id="GO:0020037">
    <property type="term" value="F:heme binding"/>
    <property type="evidence" value="ECO:0007669"/>
    <property type="project" value="UniProtKB-UniRule"/>
</dbReference>
<keyword evidence="1 4" id="KW-0349">Heme</keyword>
<keyword evidence="2 4" id="KW-0479">Metal-binding</keyword>
<dbReference type="InterPro" id="IPR001199">
    <property type="entry name" value="Cyt_B5-like_heme/steroid-bd"/>
</dbReference>
<evidence type="ECO:0000256" key="4">
    <source>
        <dbReference type="RuleBase" id="RU362121"/>
    </source>
</evidence>
<evidence type="ECO:0000313" key="7">
    <source>
        <dbReference type="Proteomes" id="UP000261380"/>
    </source>
</evidence>
<dbReference type="PROSITE" id="PS50255">
    <property type="entry name" value="CYTOCHROME_B5_2"/>
    <property type="match status" value="1"/>
</dbReference>
<sequence>MDWIRFAKSGKDLTGLRGRLIEVTQDELQKHNKRDDCWTCIRGMVYNVTPYMDYHPGGEEELMKAAGIDGTDLFDQVAVLKKKVKLRWSLFPNIVKAVSYSISLLRLSSLYCI</sequence>
<proteinExistence type="inferred from homology"/>
<dbReference type="InterPro" id="IPR018506">
    <property type="entry name" value="Cyt_B5_heme-BS"/>
</dbReference>
<reference evidence="6" key="1">
    <citation type="submission" date="2025-08" db="UniProtKB">
        <authorList>
            <consortium name="Ensembl"/>
        </authorList>
    </citation>
    <scope>IDENTIFICATION</scope>
</reference>
<evidence type="ECO:0000313" key="6">
    <source>
        <dbReference type="Ensembl" id="ENSXCOP00000010910.1"/>
    </source>
</evidence>
<evidence type="ECO:0000259" key="5">
    <source>
        <dbReference type="PROSITE" id="PS50255"/>
    </source>
</evidence>
<evidence type="ECO:0000256" key="1">
    <source>
        <dbReference type="ARBA" id="ARBA00022617"/>
    </source>
</evidence>
<name>A0A3B5LJT4_9TELE</name>
<accession>A0A3B5LJT4</accession>
<dbReference type="PROSITE" id="PS00191">
    <property type="entry name" value="CYTOCHROME_B5_1"/>
    <property type="match status" value="1"/>
</dbReference>
<dbReference type="SMART" id="SM01117">
    <property type="entry name" value="Cyt-b5"/>
    <property type="match status" value="1"/>
</dbReference>
<dbReference type="PANTHER" id="PTHR46237">
    <property type="entry name" value="CYTOCHROME B5 REDUCTASE 4 FAMILY MEMBER"/>
    <property type="match status" value="1"/>
</dbReference>
<keyword evidence="7" id="KW-1185">Reference proteome</keyword>
<dbReference type="InterPro" id="IPR036400">
    <property type="entry name" value="Cyt_B5-like_heme/steroid_sf"/>
</dbReference>
<dbReference type="PRINTS" id="PR00363">
    <property type="entry name" value="CYTOCHROMEB5"/>
</dbReference>
<evidence type="ECO:0000256" key="3">
    <source>
        <dbReference type="ARBA" id="ARBA00023004"/>
    </source>
</evidence>
<evidence type="ECO:0000256" key="2">
    <source>
        <dbReference type="ARBA" id="ARBA00022723"/>
    </source>
</evidence>
<dbReference type="InterPro" id="IPR051872">
    <property type="entry name" value="Cytochrome_b5/Flavoprotein_Rdt"/>
</dbReference>
<dbReference type="GO" id="GO:0004128">
    <property type="term" value="F:cytochrome-b5 reductase activity, acting on NAD(P)H"/>
    <property type="evidence" value="ECO:0007669"/>
    <property type="project" value="TreeGrafter"/>
</dbReference>
<dbReference type="STRING" id="32473.ENSXCOP00000010910"/>
<dbReference type="SUPFAM" id="SSF55856">
    <property type="entry name" value="Cytochrome b5-like heme/steroid binding domain"/>
    <property type="match status" value="1"/>
</dbReference>
<dbReference type="GeneTree" id="ENSGT00940000155536"/>
<dbReference type="AlphaFoldDB" id="A0A3B5LJT4"/>
<comment type="similarity">
    <text evidence="4">Belongs to the cytochrome b5 family.</text>
</comment>
<dbReference type="Pfam" id="PF00173">
    <property type="entry name" value="Cyt-b5"/>
    <property type="match status" value="1"/>
</dbReference>
<organism evidence="6 7">
    <name type="scientific">Xiphophorus couchianus</name>
    <name type="common">Monterrey platyfish</name>
    <dbReference type="NCBI Taxonomy" id="32473"/>
    <lineage>
        <taxon>Eukaryota</taxon>
        <taxon>Metazoa</taxon>
        <taxon>Chordata</taxon>
        <taxon>Craniata</taxon>
        <taxon>Vertebrata</taxon>
        <taxon>Euteleostomi</taxon>
        <taxon>Actinopterygii</taxon>
        <taxon>Neopterygii</taxon>
        <taxon>Teleostei</taxon>
        <taxon>Neoteleostei</taxon>
        <taxon>Acanthomorphata</taxon>
        <taxon>Ovalentaria</taxon>
        <taxon>Atherinomorphae</taxon>
        <taxon>Cyprinodontiformes</taxon>
        <taxon>Poeciliidae</taxon>
        <taxon>Poeciliinae</taxon>
        <taxon>Xiphophorus</taxon>
    </lineage>
</organism>
<dbReference type="Ensembl" id="ENSXCOT00000011035.1">
    <property type="protein sequence ID" value="ENSXCOP00000010910.1"/>
    <property type="gene ID" value="ENSXCOG00000008242.1"/>
</dbReference>